<feature type="compositionally biased region" description="Polar residues" evidence="1">
    <location>
        <begin position="219"/>
        <end position="239"/>
    </location>
</feature>
<proteinExistence type="predicted"/>
<accession>A0ABW0IBH5</accession>
<dbReference type="EMBL" id="JBHSMA010000003">
    <property type="protein sequence ID" value="MFC5409895.1"/>
    <property type="molecule type" value="Genomic_DNA"/>
</dbReference>
<sequence>MASLQELPDDELDKLFRSSAGEFEPPYNAGDWNSLRRRLDDDDRKRLLDRFIYWGLPLLLLLLTTVSLLSPSTEVRSSAQVVTKRPGVVSTPEAGAPASSDHQDKAPAVAGEAESSRTKSAAATASTEIVSANDPTRENRNLEKPADKRPSVPPAGSEQPETESKAITRPSKPGTVVTGKPADAPVTPVGTTRRIAENRLAKTSRTGFARRTDSKRDTGNGSKNLKGSDTVSDGISSPVFSRRNRRETGLGAPVNPGEGRESNASPVNTVQETAPFALRGNLSYISARTPNQPILPRIPEPDLEPVAPPVVPNAGPPPLPVIGYPALSVRFVLAPDWNFVGKSTKAATDFQLGLLGEFRFARRFTIQSGVIRSVKKYTAAASDYTKPEHWYGPSYESVAAVCTILDIPVNLRFDALVNERQRWFISSGFSSYIMQKEYYKYQYPYGVNPSQKKYEEWSGQSGFHEFSHLNFSLGYERTFSPDGPLRRFSWQVEPFLKYARRSTLGYGKIRLTSTGLFFSLRYRL</sequence>
<evidence type="ECO:0000256" key="1">
    <source>
        <dbReference type="SAM" id="MobiDB-lite"/>
    </source>
</evidence>
<feature type="compositionally biased region" description="Low complexity" evidence="1">
    <location>
        <begin position="118"/>
        <end position="128"/>
    </location>
</feature>
<evidence type="ECO:0008006" key="4">
    <source>
        <dbReference type="Google" id="ProtNLM"/>
    </source>
</evidence>
<protein>
    <recommendedName>
        <fullName evidence="4">Outer membrane protein beta-barrel domain-containing protein</fullName>
    </recommendedName>
</protein>
<feature type="compositionally biased region" description="Basic and acidic residues" evidence="1">
    <location>
        <begin position="135"/>
        <end position="150"/>
    </location>
</feature>
<evidence type="ECO:0000313" key="2">
    <source>
        <dbReference type="EMBL" id="MFC5409895.1"/>
    </source>
</evidence>
<keyword evidence="3" id="KW-1185">Reference proteome</keyword>
<organism evidence="2 3">
    <name type="scientific">Larkinella bovis</name>
    <dbReference type="NCBI Taxonomy" id="683041"/>
    <lineage>
        <taxon>Bacteria</taxon>
        <taxon>Pseudomonadati</taxon>
        <taxon>Bacteroidota</taxon>
        <taxon>Cytophagia</taxon>
        <taxon>Cytophagales</taxon>
        <taxon>Spirosomataceae</taxon>
        <taxon>Larkinella</taxon>
    </lineage>
</organism>
<dbReference type="Proteomes" id="UP001596106">
    <property type="component" value="Unassembled WGS sequence"/>
</dbReference>
<dbReference type="RefSeq" id="WP_379844628.1">
    <property type="nucleotide sequence ID" value="NZ_JBHSMA010000003.1"/>
</dbReference>
<reference evidence="3" key="1">
    <citation type="journal article" date="2019" name="Int. J. Syst. Evol. Microbiol.">
        <title>The Global Catalogue of Microorganisms (GCM) 10K type strain sequencing project: providing services to taxonomists for standard genome sequencing and annotation.</title>
        <authorList>
            <consortium name="The Broad Institute Genomics Platform"/>
            <consortium name="The Broad Institute Genome Sequencing Center for Infectious Disease"/>
            <person name="Wu L."/>
            <person name="Ma J."/>
        </authorList>
    </citation>
    <scope>NUCLEOTIDE SEQUENCE [LARGE SCALE GENOMIC DNA]</scope>
    <source>
        <strain evidence="3">CCUG 55250</strain>
    </source>
</reference>
<feature type="region of interest" description="Disordered" evidence="1">
    <location>
        <begin position="73"/>
        <end position="266"/>
    </location>
</feature>
<comment type="caution">
    <text evidence="2">The sequence shown here is derived from an EMBL/GenBank/DDBJ whole genome shotgun (WGS) entry which is preliminary data.</text>
</comment>
<name>A0ABW0IBH5_9BACT</name>
<gene>
    <name evidence="2" type="ORF">ACFPMF_11290</name>
</gene>
<evidence type="ECO:0000313" key="3">
    <source>
        <dbReference type="Proteomes" id="UP001596106"/>
    </source>
</evidence>